<reference evidence="2 3" key="1">
    <citation type="submission" date="2019-06" db="EMBL/GenBank/DDBJ databases">
        <title>Gramella sabulilitoris sp. nov., isolated from a marine sand.</title>
        <authorList>
            <person name="Yoon J.-H."/>
        </authorList>
    </citation>
    <scope>NUCLEOTIDE SEQUENCE [LARGE SCALE GENOMIC DNA]</scope>
    <source>
        <strain evidence="2 3">HSMS-1</strain>
    </source>
</reference>
<keyword evidence="3" id="KW-1185">Reference proteome</keyword>
<feature type="domain" description="Lin1244/Lin1753-like N-terminal" evidence="1">
    <location>
        <begin position="14"/>
        <end position="97"/>
    </location>
</feature>
<dbReference type="AlphaFoldDB" id="A0A550I3H0"/>
<evidence type="ECO:0000313" key="3">
    <source>
        <dbReference type="Proteomes" id="UP000315131"/>
    </source>
</evidence>
<organism evidence="2 3">
    <name type="scientific">Christiangramia sabulilitoris</name>
    <dbReference type="NCBI Taxonomy" id="2583991"/>
    <lineage>
        <taxon>Bacteria</taxon>
        <taxon>Pseudomonadati</taxon>
        <taxon>Bacteroidota</taxon>
        <taxon>Flavobacteriia</taxon>
        <taxon>Flavobacteriales</taxon>
        <taxon>Flavobacteriaceae</taxon>
        <taxon>Christiangramia</taxon>
    </lineage>
</organism>
<dbReference type="Proteomes" id="UP000315131">
    <property type="component" value="Unassembled WGS sequence"/>
</dbReference>
<comment type="caution">
    <text evidence="2">The sequence shown here is derived from an EMBL/GenBank/DDBJ whole genome shotgun (WGS) entry which is preliminary data.</text>
</comment>
<proteinExistence type="predicted"/>
<dbReference type="Pfam" id="PF14297">
    <property type="entry name" value="Lin1244_N"/>
    <property type="match status" value="1"/>
</dbReference>
<name>A0A550I3H0_9FLAO</name>
<dbReference type="InterPro" id="IPR025400">
    <property type="entry name" value="Lin1244/Lin1753-like_N"/>
</dbReference>
<dbReference type="OrthoDB" id="1340773at2"/>
<accession>A0A550I3H0</accession>
<dbReference type="RefSeq" id="WP_143410807.1">
    <property type="nucleotide sequence ID" value="NZ_VHSF01000002.1"/>
</dbReference>
<evidence type="ECO:0000259" key="1">
    <source>
        <dbReference type="Pfam" id="PF14297"/>
    </source>
</evidence>
<evidence type="ECO:0000313" key="2">
    <source>
        <dbReference type="EMBL" id="TRO65491.1"/>
    </source>
</evidence>
<gene>
    <name evidence="2" type="ORF">FGM01_08820</name>
</gene>
<dbReference type="EMBL" id="VHSF01000002">
    <property type="protein sequence ID" value="TRO65491.1"/>
    <property type="molecule type" value="Genomic_DNA"/>
</dbReference>
<sequence length="263" mass="31473">MKKESLNNRKEAYYFSHDSNARNDEKILALRMEFGMEGYGVYWSIIEKMRENKDYCCSKDYKLIGYDLRVDPETIQEIVEDFNLFEFTECGTKFYSKSLLERMMKMHEKSDKAREAANKRWNKKEKNDSTLMRTHSEGKALNEKKVKEKKEKEISLSAFTENDFLEDWAKCRKTYKNADSNLKRLKPEDLANFKKFREDYTREEFRMALKGLFQQENIKYNTMITHPTHFLERVDTYVEAFLAKDSKLYGSKQKKDHYLTGVL</sequence>
<protein>
    <submittedName>
        <fullName evidence="2">DUF4373 domain-containing protein</fullName>
    </submittedName>
</protein>